<accession>A0AAD7FWR1</accession>
<dbReference type="AlphaFoldDB" id="A0AAD7FWR1"/>
<dbReference type="Proteomes" id="UP001221142">
    <property type="component" value="Unassembled WGS sequence"/>
</dbReference>
<evidence type="ECO:0000313" key="3">
    <source>
        <dbReference type="Proteomes" id="UP001221142"/>
    </source>
</evidence>
<evidence type="ECO:0000313" key="2">
    <source>
        <dbReference type="EMBL" id="KAJ7641942.1"/>
    </source>
</evidence>
<comment type="caution">
    <text evidence="2">The sequence shown here is derived from an EMBL/GenBank/DDBJ whole genome shotgun (WGS) entry which is preliminary data.</text>
</comment>
<organism evidence="2 3">
    <name type="scientific">Roridomyces roridus</name>
    <dbReference type="NCBI Taxonomy" id="1738132"/>
    <lineage>
        <taxon>Eukaryota</taxon>
        <taxon>Fungi</taxon>
        <taxon>Dikarya</taxon>
        <taxon>Basidiomycota</taxon>
        <taxon>Agaricomycotina</taxon>
        <taxon>Agaricomycetes</taxon>
        <taxon>Agaricomycetidae</taxon>
        <taxon>Agaricales</taxon>
        <taxon>Marasmiineae</taxon>
        <taxon>Mycenaceae</taxon>
        <taxon>Roridomyces</taxon>
    </lineage>
</organism>
<protein>
    <submittedName>
        <fullName evidence="2">Uncharacterized protein</fullName>
    </submittedName>
</protein>
<dbReference type="EMBL" id="JARKIF010000004">
    <property type="protein sequence ID" value="KAJ7641942.1"/>
    <property type="molecule type" value="Genomic_DNA"/>
</dbReference>
<feature type="region of interest" description="Disordered" evidence="1">
    <location>
        <begin position="1"/>
        <end position="26"/>
    </location>
</feature>
<reference evidence="2" key="1">
    <citation type="submission" date="2023-03" db="EMBL/GenBank/DDBJ databases">
        <title>Massive genome expansion in bonnet fungi (Mycena s.s.) driven by repeated elements and novel gene families across ecological guilds.</title>
        <authorList>
            <consortium name="Lawrence Berkeley National Laboratory"/>
            <person name="Harder C.B."/>
            <person name="Miyauchi S."/>
            <person name="Viragh M."/>
            <person name="Kuo A."/>
            <person name="Thoen E."/>
            <person name="Andreopoulos B."/>
            <person name="Lu D."/>
            <person name="Skrede I."/>
            <person name="Drula E."/>
            <person name="Henrissat B."/>
            <person name="Morin E."/>
            <person name="Kohler A."/>
            <person name="Barry K."/>
            <person name="LaButti K."/>
            <person name="Morin E."/>
            <person name="Salamov A."/>
            <person name="Lipzen A."/>
            <person name="Mereny Z."/>
            <person name="Hegedus B."/>
            <person name="Baldrian P."/>
            <person name="Stursova M."/>
            <person name="Weitz H."/>
            <person name="Taylor A."/>
            <person name="Grigoriev I.V."/>
            <person name="Nagy L.G."/>
            <person name="Martin F."/>
            <person name="Kauserud H."/>
        </authorList>
    </citation>
    <scope>NUCLEOTIDE SEQUENCE</scope>
    <source>
        <strain evidence="2">9284</strain>
    </source>
</reference>
<feature type="compositionally biased region" description="Basic and acidic residues" evidence="1">
    <location>
        <begin position="1"/>
        <end position="12"/>
    </location>
</feature>
<keyword evidence="3" id="KW-1185">Reference proteome</keyword>
<sequence length="528" mass="57542">MGMADRQREHHGNGGSITGTTGTISPITTMVDNKSAAKARAQQEAKAFLDDPILAQNLYSFDPQGPEAARLVQSVQSIHSKITSLDALIDFVLRMHPNTPIATAFEDLRARFRAAKAASKAQSGVASHREKRHFINSSGLRGHGRSIEEIIASQDHPNVGSVTNPRIIWRERMEPVGLHTNLADTKCRQEDDHIVNEDNGYLIPNPDESFIILAGTASKPAKKDGNYIIELVALQGVLSGEEFAEPIYEWMSTVIGTVIGVAVTERGDVRPKHDGLMVQAGYNAGPRHAHVFGPAKSFKKNLDQTTMIEHDEDVISVMALTWAMFRSFMPSDLVEIVDGHLADAGLPKFGTRNVESGDGHRLTAKGKEYNFAGSDRGPCEIILSQDYSAWAHTDKCYAEFCIDWTVKRVDRDPNAPLDPPRVNDTPTIQTRAQALRAELPPPPPPVLDPPPADGGGHFVDCELKIKVPVSTGTFVAFRPKGLHGTTKIFGATIRQSTISFASRILDAFQVAQQGVMVQKKEGAGEGNN</sequence>
<gene>
    <name evidence="2" type="ORF">FB45DRAFT_1054317</name>
</gene>
<name>A0AAD7FWR1_9AGAR</name>
<evidence type="ECO:0000256" key="1">
    <source>
        <dbReference type="SAM" id="MobiDB-lite"/>
    </source>
</evidence>
<proteinExistence type="predicted"/>